<evidence type="ECO:0000256" key="2">
    <source>
        <dbReference type="SAM" id="Phobius"/>
    </source>
</evidence>
<evidence type="ECO:0000313" key="3">
    <source>
        <dbReference type="EMBL" id="PIR69656.1"/>
    </source>
</evidence>
<name>A0A2H0TDM4_9BACT</name>
<dbReference type="Pfam" id="PF07963">
    <property type="entry name" value="N_methyl"/>
    <property type="match status" value="1"/>
</dbReference>
<keyword evidence="2" id="KW-0472">Membrane</keyword>
<dbReference type="Gene3D" id="3.30.700.10">
    <property type="entry name" value="Glycoprotein, Type 4 Pilin"/>
    <property type="match status" value="1"/>
</dbReference>
<dbReference type="GO" id="GO:0015627">
    <property type="term" value="C:type II protein secretion system complex"/>
    <property type="evidence" value="ECO:0007669"/>
    <property type="project" value="InterPro"/>
</dbReference>
<proteinExistence type="predicted"/>
<gene>
    <name evidence="3" type="ORF">COU47_02000</name>
</gene>
<evidence type="ECO:0000313" key="4">
    <source>
        <dbReference type="Proteomes" id="UP000231503"/>
    </source>
</evidence>
<protein>
    <recommendedName>
        <fullName evidence="5">Type II secretion system protein GspG C-terminal domain-containing protein</fullName>
    </recommendedName>
</protein>
<dbReference type="GO" id="GO:0015628">
    <property type="term" value="P:protein secretion by the type II secretion system"/>
    <property type="evidence" value="ECO:0007669"/>
    <property type="project" value="InterPro"/>
</dbReference>
<evidence type="ECO:0008006" key="5">
    <source>
        <dbReference type="Google" id="ProtNLM"/>
    </source>
</evidence>
<keyword evidence="2" id="KW-0812">Transmembrane</keyword>
<dbReference type="PRINTS" id="PR00813">
    <property type="entry name" value="BCTERIALGSPG"/>
</dbReference>
<dbReference type="NCBIfam" id="TIGR02532">
    <property type="entry name" value="IV_pilin_GFxxxE"/>
    <property type="match status" value="1"/>
</dbReference>
<dbReference type="SUPFAM" id="SSF54523">
    <property type="entry name" value="Pili subunits"/>
    <property type="match status" value="1"/>
</dbReference>
<keyword evidence="1" id="KW-0488">Methylation</keyword>
<evidence type="ECO:0000256" key="1">
    <source>
        <dbReference type="ARBA" id="ARBA00022481"/>
    </source>
</evidence>
<dbReference type="AlphaFoldDB" id="A0A2H0TDM4"/>
<reference evidence="4" key="1">
    <citation type="submission" date="2017-09" db="EMBL/GenBank/DDBJ databases">
        <title>Depth-based differentiation of microbial function through sediment-hosted aquifers and enrichment of novel symbionts in the deep terrestrial subsurface.</title>
        <authorList>
            <person name="Probst A.J."/>
            <person name="Ladd B."/>
            <person name="Jarett J.K."/>
            <person name="Geller-Mcgrath D.E."/>
            <person name="Sieber C.M.K."/>
            <person name="Emerson J.B."/>
            <person name="Anantharaman K."/>
            <person name="Thomas B.C."/>
            <person name="Malmstrom R."/>
            <person name="Stieglmeier M."/>
            <person name="Klingl A."/>
            <person name="Woyke T."/>
            <person name="Ryan C.M."/>
            <person name="Banfield J.F."/>
        </authorList>
    </citation>
    <scope>NUCLEOTIDE SEQUENCE [LARGE SCALE GENOMIC DNA]</scope>
</reference>
<dbReference type="InterPro" id="IPR045584">
    <property type="entry name" value="Pilin-like"/>
</dbReference>
<sequence length="164" mass="17715">MKAPKLNQYQRHMLAHKKKNVMSAGGFTILELLVVLAIIGMLASFVFVQTGGFRSNSRDANREESIKQLQNGLDLYHVTHLRYPICSEVVINGTTDCLSAALVGDGAFNAAPTDPLGPVTGTCGDPGDYVFCYESTDGVSYTIQYHLETDTVLGKSAGWQTVGP</sequence>
<dbReference type="EMBL" id="PFCO01000004">
    <property type="protein sequence ID" value="PIR69656.1"/>
    <property type="molecule type" value="Genomic_DNA"/>
</dbReference>
<comment type="caution">
    <text evidence="3">The sequence shown here is derived from an EMBL/GenBank/DDBJ whole genome shotgun (WGS) entry which is preliminary data.</text>
</comment>
<organism evidence="3 4">
    <name type="scientific">Candidatus Niyogibacteria bacterium CG10_big_fil_rev_8_21_14_0_10_46_36</name>
    <dbReference type="NCBI Taxonomy" id="1974726"/>
    <lineage>
        <taxon>Bacteria</taxon>
        <taxon>Candidatus Niyogiibacteriota</taxon>
    </lineage>
</organism>
<dbReference type="InterPro" id="IPR012902">
    <property type="entry name" value="N_methyl_site"/>
</dbReference>
<accession>A0A2H0TDM4</accession>
<dbReference type="Proteomes" id="UP000231503">
    <property type="component" value="Unassembled WGS sequence"/>
</dbReference>
<dbReference type="InterPro" id="IPR000983">
    <property type="entry name" value="Bac_GSPG_pilin"/>
</dbReference>
<keyword evidence="2" id="KW-1133">Transmembrane helix</keyword>
<feature type="transmembrane region" description="Helical" evidence="2">
    <location>
        <begin position="21"/>
        <end position="48"/>
    </location>
</feature>